<dbReference type="InterPro" id="IPR049163">
    <property type="entry name" value="Pif1-like_2B_dom"/>
</dbReference>
<comment type="catalytic activity">
    <reaction evidence="4">
        <text>ATP + H2O = ADP + phosphate + H(+)</text>
        <dbReference type="Rhea" id="RHEA:13065"/>
        <dbReference type="ChEBI" id="CHEBI:15377"/>
        <dbReference type="ChEBI" id="CHEBI:15378"/>
        <dbReference type="ChEBI" id="CHEBI:30616"/>
        <dbReference type="ChEBI" id="CHEBI:43474"/>
        <dbReference type="ChEBI" id="CHEBI:456216"/>
        <dbReference type="EC" id="5.6.2.3"/>
    </reaction>
</comment>
<evidence type="ECO:0000256" key="3">
    <source>
        <dbReference type="ARBA" id="ARBA00022801"/>
    </source>
</evidence>
<evidence type="ECO:0000256" key="4">
    <source>
        <dbReference type="RuleBase" id="RU363044"/>
    </source>
</evidence>
<comment type="similarity">
    <text evidence="4">Belongs to the helicase family.</text>
</comment>
<dbReference type="GO" id="GO:0005524">
    <property type="term" value="F:ATP binding"/>
    <property type="evidence" value="ECO:0007669"/>
    <property type="project" value="UniProtKB-KW"/>
</dbReference>
<dbReference type="Pfam" id="PF05970">
    <property type="entry name" value="PIF1"/>
    <property type="match status" value="1"/>
</dbReference>
<dbReference type="GO" id="GO:0000723">
    <property type="term" value="P:telomere maintenance"/>
    <property type="evidence" value="ECO:0007669"/>
    <property type="project" value="InterPro"/>
</dbReference>
<accession>A0A3L6FMC4</accession>
<dbReference type="InterPro" id="IPR010285">
    <property type="entry name" value="DNA_helicase_pif1-like_DEAD"/>
</dbReference>
<dbReference type="SUPFAM" id="SSF54001">
    <property type="entry name" value="Cysteine proteinases"/>
    <property type="match status" value="1"/>
</dbReference>
<dbReference type="Pfam" id="PF14214">
    <property type="entry name" value="Helitron_like_N"/>
    <property type="match status" value="1"/>
</dbReference>
<dbReference type="PANTHER" id="PTHR10492:SF92">
    <property type="entry name" value="ATP-DEPENDENT DNA HELICASE"/>
    <property type="match status" value="1"/>
</dbReference>
<feature type="domain" description="Ubiquitin-like protease family profile" evidence="6">
    <location>
        <begin position="1392"/>
        <end position="1788"/>
    </location>
</feature>
<keyword evidence="4" id="KW-0347">Helicase</keyword>
<evidence type="ECO:0000313" key="7">
    <source>
        <dbReference type="EMBL" id="PWZ34364.1"/>
    </source>
</evidence>
<evidence type="ECO:0000256" key="1">
    <source>
        <dbReference type="ARBA" id="ARBA00005234"/>
    </source>
</evidence>
<dbReference type="PANTHER" id="PTHR10492">
    <property type="match status" value="1"/>
</dbReference>
<organism evidence="7 8">
    <name type="scientific">Zea mays</name>
    <name type="common">Maize</name>
    <dbReference type="NCBI Taxonomy" id="4577"/>
    <lineage>
        <taxon>Eukaryota</taxon>
        <taxon>Viridiplantae</taxon>
        <taxon>Streptophyta</taxon>
        <taxon>Embryophyta</taxon>
        <taxon>Tracheophyta</taxon>
        <taxon>Spermatophyta</taxon>
        <taxon>Magnoliopsida</taxon>
        <taxon>Liliopsida</taxon>
        <taxon>Poales</taxon>
        <taxon>Poaceae</taxon>
        <taxon>PACMAD clade</taxon>
        <taxon>Panicoideae</taxon>
        <taxon>Andropogonodae</taxon>
        <taxon>Andropogoneae</taxon>
        <taxon>Tripsacinae</taxon>
        <taxon>Zea</taxon>
    </lineage>
</organism>
<dbReference type="GO" id="GO:0043139">
    <property type="term" value="F:5'-3' DNA helicase activity"/>
    <property type="evidence" value="ECO:0007669"/>
    <property type="project" value="UniProtKB-EC"/>
</dbReference>
<feature type="compositionally biased region" description="Polar residues" evidence="5">
    <location>
        <begin position="105"/>
        <end position="119"/>
    </location>
</feature>
<dbReference type="GO" id="GO:0016887">
    <property type="term" value="F:ATP hydrolysis activity"/>
    <property type="evidence" value="ECO:0007669"/>
    <property type="project" value="RHEA"/>
</dbReference>
<evidence type="ECO:0000256" key="2">
    <source>
        <dbReference type="ARBA" id="ARBA00022670"/>
    </source>
</evidence>
<dbReference type="Gene3D" id="3.40.50.300">
    <property type="entry name" value="P-loop containing nucleotide triphosphate hydrolases"/>
    <property type="match status" value="1"/>
</dbReference>
<name>A0A3L6FMC4_MAIZE</name>
<comment type="caution">
    <text evidence="7">The sequence shown here is derived from an EMBL/GenBank/DDBJ whole genome shotgun (WGS) entry which is preliminary data.</text>
</comment>
<dbReference type="InterPro" id="IPR003653">
    <property type="entry name" value="Peptidase_C48_C"/>
</dbReference>
<keyword evidence="4" id="KW-0234">DNA repair</keyword>
<feature type="compositionally biased region" description="Polar residues" evidence="5">
    <location>
        <begin position="39"/>
        <end position="49"/>
    </location>
</feature>
<dbReference type="Proteomes" id="UP000251960">
    <property type="component" value="Chromosome 3"/>
</dbReference>
<evidence type="ECO:0000313" key="8">
    <source>
        <dbReference type="Proteomes" id="UP000251960"/>
    </source>
</evidence>
<dbReference type="GO" id="GO:0008234">
    <property type="term" value="F:cysteine-type peptidase activity"/>
    <property type="evidence" value="ECO:0007669"/>
    <property type="project" value="InterPro"/>
</dbReference>
<dbReference type="EMBL" id="NCVQ01000004">
    <property type="protein sequence ID" value="PWZ34364.1"/>
    <property type="molecule type" value="Genomic_DNA"/>
</dbReference>
<dbReference type="GO" id="GO:0006508">
    <property type="term" value="P:proteolysis"/>
    <property type="evidence" value="ECO:0007669"/>
    <property type="project" value="UniProtKB-KW"/>
</dbReference>
<feature type="region of interest" description="Disordered" evidence="5">
    <location>
        <begin position="101"/>
        <end position="126"/>
    </location>
</feature>
<feature type="region of interest" description="Disordered" evidence="5">
    <location>
        <begin position="39"/>
        <end position="59"/>
    </location>
</feature>
<keyword evidence="3 4" id="KW-0378">Hydrolase</keyword>
<dbReference type="ExpressionAtlas" id="A0A3L6FMC4">
    <property type="expression patterns" value="baseline"/>
</dbReference>
<proteinExistence type="inferred from homology"/>
<dbReference type="GO" id="GO:0006281">
    <property type="term" value="P:DNA repair"/>
    <property type="evidence" value="ECO:0007669"/>
    <property type="project" value="UniProtKB-KW"/>
</dbReference>
<comment type="cofactor">
    <cofactor evidence="4">
        <name>Mg(2+)</name>
        <dbReference type="ChEBI" id="CHEBI:18420"/>
    </cofactor>
</comment>
<dbReference type="Pfam" id="PF02902">
    <property type="entry name" value="Peptidase_C48"/>
    <property type="match status" value="1"/>
</dbReference>
<gene>
    <name evidence="7" type="primary">ESD4_5</name>
    <name evidence="7" type="ORF">Zm00014a_029884</name>
</gene>
<keyword evidence="4" id="KW-0233">DNA recombination</keyword>
<reference evidence="7 8" key="1">
    <citation type="journal article" date="2018" name="Nat. Genet.">
        <title>Extensive intraspecific gene order and gene structural variations between Mo17 and other maize genomes.</title>
        <authorList>
            <person name="Sun S."/>
            <person name="Zhou Y."/>
            <person name="Chen J."/>
            <person name="Shi J."/>
            <person name="Zhao H."/>
            <person name="Zhao H."/>
            <person name="Song W."/>
            <person name="Zhang M."/>
            <person name="Cui Y."/>
            <person name="Dong X."/>
            <person name="Liu H."/>
            <person name="Ma X."/>
            <person name="Jiao Y."/>
            <person name="Wang B."/>
            <person name="Wei X."/>
            <person name="Stein J.C."/>
            <person name="Glaubitz J.C."/>
            <person name="Lu F."/>
            <person name="Yu G."/>
            <person name="Liang C."/>
            <person name="Fengler K."/>
            <person name="Li B."/>
            <person name="Rafalski A."/>
            <person name="Schnable P.S."/>
            <person name="Ware D.H."/>
            <person name="Buckler E.S."/>
            <person name="Lai J."/>
        </authorList>
    </citation>
    <scope>NUCLEOTIDE SEQUENCE [LARGE SCALE GENOMIC DNA]</scope>
    <source>
        <strain evidence="8">cv. Missouri 17</strain>
        <tissue evidence="7">Seedling</tissue>
    </source>
</reference>
<dbReference type="PROSITE" id="PS50600">
    <property type="entry name" value="ULP_PROTEASE"/>
    <property type="match status" value="1"/>
</dbReference>
<evidence type="ECO:0000256" key="5">
    <source>
        <dbReference type="SAM" id="MobiDB-lite"/>
    </source>
</evidence>
<dbReference type="InterPro" id="IPR038765">
    <property type="entry name" value="Papain-like_cys_pep_sf"/>
</dbReference>
<comment type="similarity">
    <text evidence="1">Belongs to the peptidase C48 family.</text>
</comment>
<dbReference type="InterPro" id="IPR027417">
    <property type="entry name" value="P-loop_NTPase"/>
</dbReference>
<dbReference type="Gene3D" id="3.40.395.10">
    <property type="entry name" value="Adenoviral Proteinase, Chain A"/>
    <property type="match status" value="1"/>
</dbReference>
<dbReference type="SUPFAM" id="SSF52540">
    <property type="entry name" value="P-loop containing nucleoside triphosphate hydrolases"/>
    <property type="match status" value="2"/>
</dbReference>
<dbReference type="Pfam" id="PF21530">
    <property type="entry name" value="Pif1_2B_dom"/>
    <property type="match status" value="1"/>
</dbReference>
<keyword evidence="2 7" id="KW-0645">Protease</keyword>
<protein>
    <recommendedName>
        <fullName evidence="4">ATP-dependent DNA helicase</fullName>
        <ecNumber evidence="4">5.6.2.3</ecNumber>
    </recommendedName>
</protein>
<dbReference type="InterPro" id="IPR025476">
    <property type="entry name" value="Helitron_helicase-like"/>
</dbReference>
<dbReference type="EC" id="5.6.2.3" evidence="4"/>
<dbReference type="GO" id="GO:0006310">
    <property type="term" value="P:DNA recombination"/>
    <property type="evidence" value="ECO:0007669"/>
    <property type="project" value="UniProtKB-KW"/>
</dbReference>
<keyword evidence="4" id="KW-0227">DNA damage</keyword>
<evidence type="ECO:0000259" key="6">
    <source>
        <dbReference type="PROSITE" id="PS50600"/>
    </source>
</evidence>
<sequence>MEVPTYTSEVVHPTAYVLEPDSSSDNACDWVIPEYTSTPFMPASTQTEDVGSPDMSTEPLRRKHHVLRGERQAILARQNKKFEANIARNVATLTEDTISDVGQMDDSTQPGSTIEINNTVDDDDEGVIFGEDNDENEGYIFADEDTNEDFEIDGTQDQFVVTDVPDPYDKVYSNIPEETHMLKHVPDCGYCTAKKFEYEPPGFCCRGGKVELAPLETPPQLRRLWDSADSDARHFRDNIRFFNGHFSFTSLYCCLDSMTTNMRDSGIYTFRAQGMMYHNIKSFGSECGAEHKHLELYFYDDDPSLEHRYRKCREDQIQKDQEVIKQIVGILRGNPYSEHLRSMGHVENLADYHIALNLDQTLNQKTYNTPLTSEVAAVWIEGSERRGQFSKSVMLHEKDRSSHGIRSYHGCYDALSYPLFFPRGELGWHANIPKVGVSMDEVDAYRATHRASNANDEDAEPPTHLCVSVRDYYCYKFQIRPGVFNPILHGKRLFQQFAVDTYIKIESSRLDFICKNQDRLRADLYQGLVDSMLDGDVRGEKVGKRTVLSPSFIGGPRDMRRRYMDAMALVQKFGKPDIFLTMTCNPNWDEIRRELLPRQTPQDRPDLVKRGLPHAHFLLIMQRKYKLMCPEQYDLLISAEIPSNKYPELRKMVIKHMMHGPCGSLNPNCPCTKGRASCKNQYPRHFHEATMQGKDSYPNYRRRDDGRKEKACGSIKVVKYLFKYIYKGHDRASVVMRDASKENGDVDEIQQYRDARWVTPPEALWRIYGFELSQNSPSVMQLQLHLPNMHMVTFHERQMVERVVNRPGADRSMITAYFEANKLYEEARGILYRDFPEWYTWQQGKVWQRRKRNTGGQVGRIVSALPSEGEHFYLRLLLNHVTGATSYVDLRTVDGDTLPSFCEAAQRRGLLEADNTIDECLNEAALYQMPSALRRLFATILVFCEPNYVAKLWQRHLDTMSEDYHRITQSKTHLQQMVLIDIRNMLQSMGKDIKTFPLPAIIDRYDDSQGIDREIYKEEIIEATTGDVALQETLNEEQKSAYEKILSVVDTSNGGVFFVDGPSGTGKTYLYKALIAVLRSQDKIAVATATSGVAASIMPGGRTAHSRFKITLTIDDACVISWDALICPLVGRLLCLGEISDKYSLLYSSYLWESMCHLKLVRNMRAKSDPWFAEYLLRVGGGTEEVNNNGDVRLPDEVCVPYTGDDRDLDRLIDDIYPSLNENMSNTSYITSRAILTTRNDWVDMINMRMIDRFQREQMMYHSFDTAVDDPNNYYPSEFLNMLTPNGLPPHVLKLKIGCPIMLLRNIDPANGLCNSTRLVHAGMRVFLPRIPVCPSDDEMFPFHFKRKQFPLYVALSRATTRLNVKGDLALIDWIKEIPCEPRVEVVLIDDAFVERKWMECLFQPDAYLGDEVIDCYINLIKAQEHLKCRSGGRVHIENAFQFNFLKRDGDVETKTDELYPSKDMAQISSAKRRVLLYRDHDMVFIPINIREMHWYLAVINARNMEMQVLDSLGTSSGCNDLIDTDDMSHFRKKLAAILLSSDINKRKGCPLYKYDKEVDAGCSSDVQILDSPTNPKKRKLLCVSKESEVLMEDDDGPITQADLERWFVHDWDKRTPIKIPIDECTNEFLLSGLSTKDMPVTKADLIDVLCDYIMTIQDDTTLEMTWVRSFNPFKIEISVKDLQNVLRVLMPWKFNGCYALFIIDHGKKHVTFIDFTPTQDWCKHMPYKRFAEAIIMASKKYKIAYNKKRSGWADDIFKWEHTIRSGLPMDLKGVNTSYFVLQAMVMWGSGRRMEFNWDAKILRRNFVIDLLSYEENSCRYAIPPNIQQRLISIAKKD</sequence>
<keyword evidence="4" id="KW-0067">ATP-binding</keyword>
<keyword evidence="4" id="KW-0547">Nucleotide-binding</keyword>